<feature type="region of interest" description="Disordered" evidence="1">
    <location>
        <begin position="1"/>
        <end position="131"/>
    </location>
</feature>
<dbReference type="EMBL" id="BJWL01000006">
    <property type="protein sequence ID" value="GFY89475.1"/>
    <property type="molecule type" value="Genomic_DNA"/>
</dbReference>
<keyword evidence="3" id="KW-1185">Reference proteome</keyword>
<feature type="compositionally biased region" description="Basic and acidic residues" evidence="1">
    <location>
        <begin position="113"/>
        <end position="124"/>
    </location>
</feature>
<feature type="compositionally biased region" description="Basic residues" evidence="1">
    <location>
        <begin position="92"/>
        <end position="112"/>
    </location>
</feature>
<name>A0A7J0ESM5_9ERIC</name>
<sequence>MGEEEKGWQGRSDREMGWGGEGAVKGDGVAGVGSRMDETGPYLPPSPDSLEKQFTCSDIGGHERWERRVLGPEKPSSLKPCESSEKESLQDKRKKAEKVGPSKHHSRKHKSKDKSSDKKKNREEKRRKRHK</sequence>
<evidence type="ECO:0000313" key="3">
    <source>
        <dbReference type="Proteomes" id="UP000585474"/>
    </source>
</evidence>
<gene>
    <name evidence="2" type="ORF">Acr_06g0014150</name>
</gene>
<dbReference type="PANTHER" id="PTHR34684:SF1">
    <property type="entry name" value="OS08G0192200 PROTEIN"/>
    <property type="match status" value="1"/>
</dbReference>
<dbReference type="AlphaFoldDB" id="A0A7J0ESM5"/>
<dbReference type="PANTHER" id="PTHR34684">
    <property type="entry name" value="OS08G0192200 PROTEIN"/>
    <property type="match status" value="1"/>
</dbReference>
<evidence type="ECO:0000256" key="1">
    <source>
        <dbReference type="SAM" id="MobiDB-lite"/>
    </source>
</evidence>
<feature type="compositionally biased region" description="Basic and acidic residues" evidence="1">
    <location>
        <begin position="82"/>
        <end position="91"/>
    </location>
</feature>
<dbReference type="OrthoDB" id="10620167at2759"/>
<accession>A0A7J0ESM5</accession>
<feature type="compositionally biased region" description="Basic and acidic residues" evidence="1">
    <location>
        <begin position="60"/>
        <end position="71"/>
    </location>
</feature>
<evidence type="ECO:0000313" key="2">
    <source>
        <dbReference type="EMBL" id="GFY89475.1"/>
    </source>
</evidence>
<protein>
    <submittedName>
        <fullName evidence="2">Uncharacterized protein</fullName>
    </submittedName>
</protein>
<feature type="compositionally biased region" description="Basic and acidic residues" evidence="1">
    <location>
        <begin position="1"/>
        <end position="16"/>
    </location>
</feature>
<feature type="compositionally biased region" description="Gly residues" evidence="1">
    <location>
        <begin position="17"/>
        <end position="31"/>
    </location>
</feature>
<dbReference type="Proteomes" id="UP000585474">
    <property type="component" value="Unassembled WGS sequence"/>
</dbReference>
<proteinExistence type="predicted"/>
<reference evidence="2 3" key="1">
    <citation type="submission" date="2019-07" db="EMBL/GenBank/DDBJ databases">
        <title>De Novo Assembly of kiwifruit Actinidia rufa.</title>
        <authorList>
            <person name="Sugita-Konishi S."/>
            <person name="Sato K."/>
            <person name="Mori E."/>
            <person name="Abe Y."/>
            <person name="Kisaki G."/>
            <person name="Hamano K."/>
            <person name="Suezawa K."/>
            <person name="Otani M."/>
            <person name="Fukuda T."/>
            <person name="Manabe T."/>
            <person name="Gomi K."/>
            <person name="Tabuchi M."/>
            <person name="Akimitsu K."/>
            <person name="Kataoka I."/>
        </authorList>
    </citation>
    <scope>NUCLEOTIDE SEQUENCE [LARGE SCALE GENOMIC DNA]</scope>
    <source>
        <strain evidence="3">cv. Fuchu</strain>
    </source>
</reference>
<organism evidence="2 3">
    <name type="scientific">Actinidia rufa</name>
    <dbReference type="NCBI Taxonomy" id="165716"/>
    <lineage>
        <taxon>Eukaryota</taxon>
        <taxon>Viridiplantae</taxon>
        <taxon>Streptophyta</taxon>
        <taxon>Embryophyta</taxon>
        <taxon>Tracheophyta</taxon>
        <taxon>Spermatophyta</taxon>
        <taxon>Magnoliopsida</taxon>
        <taxon>eudicotyledons</taxon>
        <taxon>Gunneridae</taxon>
        <taxon>Pentapetalae</taxon>
        <taxon>asterids</taxon>
        <taxon>Ericales</taxon>
        <taxon>Actinidiaceae</taxon>
        <taxon>Actinidia</taxon>
    </lineage>
</organism>
<comment type="caution">
    <text evidence="2">The sequence shown here is derived from an EMBL/GenBank/DDBJ whole genome shotgun (WGS) entry which is preliminary data.</text>
</comment>